<comment type="caution">
    <text evidence="3">The sequence shown here is derived from an EMBL/GenBank/DDBJ whole genome shotgun (WGS) entry which is preliminary data.</text>
</comment>
<dbReference type="InterPro" id="IPR014756">
    <property type="entry name" value="Ig_E-set"/>
</dbReference>
<feature type="domain" description="IPT/TIG" evidence="2">
    <location>
        <begin position="14"/>
        <end position="76"/>
    </location>
</feature>
<sequence length="478" mass="50174">MLGCGFNFTQPLAEVTSISPTTGVLGTEITVTGSGFSRSDDDNIVVEIGGAPCAITNEPTDTSFTCVVSDCPAGQQQMLVRFLGHGYADIIPAIYFDCQVAVASVVPATGSLYGGLMLTLRGNGFAASFEGDGSANRITVTPQAGGGSFNCVPRMYQNPFCGDDLADDINCPHKVVHGYEQVSVTDKSYWLDFSNNTYIECQLEATSTVHTNHTQFADFSNKTGYPVADPDDTAGLGGFGCGAEGRACGTVQPEKASVLAAADAILAAHPLNGVLADIFVEVFAVKSEGGMTNYQKAIKLGGMLQAEVITDEGAGVDQSVVKGSATLSGQFTFDVGATPVITSVHPATGMGGTTMTMSGQRLNPLTPMVDGGYYFSTVFQMYMRRANYTTRVGAIENCDEQGLNSQPPERETGGAFACMVLSQALDLYPVGADVYGRGTALSFAYFRYAQVVTSVTPHVAGLGGTLTQSEAWEGRVHE</sequence>
<reference evidence="3 4" key="1">
    <citation type="journal article" date="2015" name="Genome Biol. Evol.">
        <title>Comparative Genomics of a Bacterivorous Green Alga Reveals Evolutionary Causalities and Consequences of Phago-Mixotrophic Mode of Nutrition.</title>
        <authorList>
            <person name="Burns J.A."/>
            <person name="Paasch A."/>
            <person name="Narechania A."/>
            <person name="Kim E."/>
        </authorList>
    </citation>
    <scope>NUCLEOTIDE SEQUENCE [LARGE SCALE GENOMIC DNA]</scope>
    <source>
        <strain evidence="3 4">PLY_AMNH</strain>
    </source>
</reference>
<dbReference type="EMBL" id="LGRX02009646">
    <property type="protein sequence ID" value="KAK3271523.1"/>
    <property type="molecule type" value="Genomic_DNA"/>
</dbReference>
<dbReference type="Gene3D" id="2.60.40.10">
    <property type="entry name" value="Immunoglobulins"/>
    <property type="match status" value="1"/>
</dbReference>
<dbReference type="Proteomes" id="UP001190700">
    <property type="component" value="Unassembled WGS sequence"/>
</dbReference>
<name>A0AAE0G557_9CHLO</name>
<protein>
    <recommendedName>
        <fullName evidence="2">IPT/TIG domain-containing protein</fullName>
    </recommendedName>
</protein>
<evidence type="ECO:0000259" key="2">
    <source>
        <dbReference type="Pfam" id="PF01833"/>
    </source>
</evidence>
<keyword evidence="1" id="KW-0732">Signal</keyword>
<dbReference type="InterPro" id="IPR002909">
    <property type="entry name" value="IPT_dom"/>
</dbReference>
<dbReference type="InterPro" id="IPR013783">
    <property type="entry name" value="Ig-like_fold"/>
</dbReference>
<dbReference type="SUPFAM" id="SSF81296">
    <property type="entry name" value="E set domains"/>
    <property type="match status" value="1"/>
</dbReference>
<organism evidence="3 4">
    <name type="scientific">Cymbomonas tetramitiformis</name>
    <dbReference type="NCBI Taxonomy" id="36881"/>
    <lineage>
        <taxon>Eukaryota</taxon>
        <taxon>Viridiplantae</taxon>
        <taxon>Chlorophyta</taxon>
        <taxon>Pyramimonadophyceae</taxon>
        <taxon>Pyramimonadales</taxon>
        <taxon>Pyramimonadaceae</taxon>
        <taxon>Cymbomonas</taxon>
    </lineage>
</organism>
<evidence type="ECO:0000313" key="3">
    <source>
        <dbReference type="EMBL" id="KAK3271523.1"/>
    </source>
</evidence>
<proteinExistence type="predicted"/>
<dbReference type="Pfam" id="PF01833">
    <property type="entry name" value="TIG"/>
    <property type="match status" value="1"/>
</dbReference>
<keyword evidence="4" id="KW-1185">Reference proteome</keyword>
<dbReference type="PANTHER" id="PTHR46769">
    <property type="entry name" value="POLYCYSTIC KIDNEY AND HEPATIC DISEASE 1 (AUTOSOMAL RECESSIVE)-LIKE 1"/>
    <property type="match status" value="1"/>
</dbReference>
<gene>
    <name evidence="3" type="ORF">CYMTET_20137</name>
</gene>
<accession>A0AAE0G557</accession>
<dbReference type="InterPro" id="IPR052387">
    <property type="entry name" value="Fibrocystin"/>
</dbReference>
<dbReference type="CDD" id="cd00603">
    <property type="entry name" value="IPT_PCSR"/>
    <property type="match status" value="1"/>
</dbReference>
<evidence type="ECO:0000256" key="1">
    <source>
        <dbReference type="ARBA" id="ARBA00022729"/>
    </source>
</evidence>
<dbReference type="AlphaFoldDB" id="A0AAE0G557"/>
<evidence type="ECO:0000313" key="4">
    <source>
        <dbReference type="Proteomes" id="UP001190700"/>
    </source>
</evidence>
<dbReference type="PANTHER" id="PTHR46769:SF2">
    <property type="entry name" value="FIBROCYSTIN-L ISOFORM 2 PRECURSOR-RELATED"/>
    <property type="match status" value="1"/>
</dbReference>